<feature type="region of interest" description="Disordered" evidence="1">
    <location>
        <begin position="1"/>
        <end position="115"/>
    </location>
</feature>
<reference evidence="3" key="1">
    <citation type="submission" date="2025-08" db="UniProtKB">
        <authorList>
            <consortium name="RefSeq"/>
        </authorList>
    </citation>
    <scope>IDENTIFICATION</scope>
</reference>
<evidence type="ECO:0000313" key="3">
    <source>
        <dbReference type="RefSeq" id="XP_060037160.1"/>
    </source>
</evidence>
<organism evidence="2 3">
    <name type="scientific">Erinaceus europaeus</name>
    <name type="common">Western European hedgehog</name>
    <dbReference type="NCBI Taxonomy" id="9365"/>
    <lineage>
        <taxon>Eukaryota</taxon>
        <taxon>Metazoa</taxon>
        <taxon>Chordata</taxon>
        <taxon>Craniata</taxon>
        <taxon>Vertebrata</taxon>
        <taxon>Euteleostomi</taxon>
        <taxon>Mammalia</taxon>
        <taxon>Eutheria</taxon>
        <taxon>Laurasiatheria</taxon>
        <taxon>Eulipotyphla</taxon>
        <taxon>Erinaceidae</taxon>
        <taxon>Erinaceinae</taxon>
        <taxon>Erinaceus</taxon>
    </lineage>
</organism>
<evidence type="ECO:0000256" key="1">
    <source>
        <dbReference type="SAM" id="MobiDB-lite"/>
    </source>
</evidence>
<dbReference type="RefSeq" id="XP_060037160.1">
    <property type="nucleotide sequence ID" value="XM_060181177.1"/>
</dbReference>
<accession>A0ABM3WKQ8</accession>
<dbReference type="GeneID" id="132535439"/>
<protein>
    <submittedName>
        <fullName evidence="3">Testis-expressed protein 22 isoform X1</fullName>
    </submittedName>
</protein>
<feature type="compositionally biased region" description="Basic and acidic residues" evidence="1">
    <location>
        <begin position="83"/>
        <end position="100"/>
    </location>
</feature>
<sequence length="230" mass="25409">MILGDRRGLRGLGSPWVQGPGGERRWGRGLRTGPGGPAQHFPACPQVAAHRAQVSLDTGGLRVPPSDPQTKARGWSSDQLEDMDSKEHRDPPGTETEKPRASQPPSPPRSLTVGWMLPHPGIQHVPPTEDWVCDPPEGGRRPQRHWSLSIEDRRQLAMRGCREHLGGPSLYLDMAQLVAQLASEVVDKDVLFRRSPASPEVASTLWDFLDHCTHFWQNTMAKEATGSPPR</sequence>
<name>A0ABM3WKQ8_ERIEU</name>
<evidence type="ECO:0000313" key="2">
    <source>
        <dbReference type="Proteomes" id="UP001652624"/>
    </source>
</evidence>
<dbReference type="Proteomes" id="UP001652624">
    <property type="component" value="Chromosome 22"/>
</dbReference>
<keyword evidence="2" id="KW-1185">Reference proteome</keyword>
<gene>
    <name evidence="3" type="primary">TEX22</name>
</gene>
<proteinExistence type="predicted"/>